<reference evidence="2 3" key="1">
    <citation type="submission" date="2007-10" db="EMBL/GenBank/DDBJ databases">
        <title>Complete sequence of Caldivirga maquilingensis IC-167.</title>
        <authorList>
            <consortium name="US DOE Joint Genome Institute"/>
            <person name="Copeland A."/>
            <person name="Lucas S."/>
            <person name="Lapidus A."/>
            <person name="Barry K."/>
            <person name="Glavina del Rio T."/>
            <person name="Dalin E."/>
            <person name="Tice H."/>
            <person name="Pitluck S."/>
            <person name="Saunders E."/>
            <person name="Brettin T."/>
            <person name="Bruce D."/>
            <person name="Detter J.C."/>
            <person name="Han C."/>
            <person name="Schmutz J."/>
            <person name="Larimer F."/>
            <person name="Land M."/>
            <person name="Hauser L."/>
            <person name="Kyrpides N."/>
            <person name="Ivanova N."/>
            <person name="Biddle J.F."/>
            <person name="Zhang Z."/>
            <person name="Fitz-Gibbon S.T."/>
            <person name="Lowe T.M."/>
            <person name="Saltikov C."/>
            <person name="House C.H."/>
            <person name="Richardson P."/>
        </authorList>
    </citation>
    <scope>NUCLEOTIDE SEQUENCE [LARGE SCALE GENOMIC DNA]</scope>
    <source>
        <strain evidence="3">ATCC 700844 / DSM 13496 / JCM 10307 / IC-167</strain>
    </source>
</reference>
<dbReference type="Gene3D" id="3.40.50.300">
    <property type="entry name" value="P-loop containing nucleotide triphosphate hydrolases"/>
    <property type="match status" value="1"/>
</dbReference>
<dbReference type="SMART" id="SM00382">
    <property type="entry name" value="AAA"/>
    <property type="match status" value="1"/>
</dbReference>
<keyword evidence="3" id="KW-1185">Reference proteome</keyword>
<dbReference type="Proteomes" id="UP000001137">
    <property type="component" value="Chromosome"/>
</dbReference>
<dbReference type="AlphaFoldDB" id="A8MBD6"/>
<dbReference type="GeneID" id="5708579"/>
<dbReference type="HOGENOM" id="CLU_1017811_0_0_2"/>
<dbReference type="InterPro" id="IPR003593">
    <property type="entry name" value="AAA+_ATPase"/>
</dbReference>
<evidence type="ECO:0000259" key="1">
    <source>
        <dbReference type="SMART" id="SM00382"/>
    </source>
</evidence>
<proteinExistence type="predicted"/>
<dbReference type="STRING" id="397948.Cmaq_0380"/>
<feature type="domain" description="AAA+ ATPase" evidence="1">
    <location>
        <begin position="33"/>
        <end position="189"/>
    </location>
</feature>
<organism evidence="2 3">
    <name type="scientific">Caldivirga maquilingensis (strain ATCC 700844 / DSM 13496 / JCM 10307 / IC-167)</name>
    <dbReference type="NCBI Taxonomy" id="397948"/>
    <lineage>
        <taxon>Archaea</taxon>
        <taxon>Thermoproteota</taxon>
        <taxon>Thermoprotei</taxon>
        <taxon>Thermoproteales</taxon>
        <taxon>Thermoproteaceae</taxon>
        <taxon>Caldivirga</taxon>
    </lineage>
</organism>
<dbReference type="KEGG" id="cma:Cmaq_0380"/>
<evidence type="ECO:0000313" key="2">
    <source>
        <dbReference type="EMBL" id="ABW01226.1"/>
    </source>
</evidence>
<dbReference type="OrthoDB" id="26002at2157"/>
<protein>
    <submittedName>
        <fullName evidence="2">AAA ATPase</fullName>
    </submittedName>
</protein>
<dbReference type="InterPro" id="IPR027417">
    <property type="entry name" value="P-loop_NTPase"/>
</dbReference>
<gene>
    <name evidence="2" type="ordered locus">Cmaq_0380</name>
</gene>
<dbReference type="SUPFAM" id="SSF52540">
    <property type="entry name" value="P-loop containing nucleoside triphosphate hydrolases"/>
    <property type="match status" value="1"/>
</dbReference>
<dbReference type="EMBL" id="CP000852">
    <property type="protein sequence ID" value="ABW01226.1"/>
    <property type="molecule type" value="Genomic_DNA"/>
</dbReference>
<sequence>MQSRLLATPERANILLGPSWRTVKEKVMGMINDYQLMALVGRAGSGKTHMALNICSELRREWLCMYLDAAQLTDKRLGQLLGVAVKNNEDFIKGVMRLAKSKRLNGTLSRFIKLSINDLISASLNYPVDFLTMLHDLTLAVGLKGLVLVIDEGALSQDDQSIGGFITAVHTLRNTMPRLSGLRVILTMLPDVVDYIAKNDPPLFEILNMGVVNMPDYVTEEDLMEVADAYDLNGELLELIKASNLSMRQVICVAELKDLQRCGLQGEVEVTIT</sequence>
<accession>A8MBD6</accession>
<evidence type="ECO:0000313" key="3">
    <source>
        <dbReference type="Proteomes" id="UP000001137"/>
    </source>
</evidence>
<dbReference type="eggNOG" id="arCOG03738">
    <property type="taxonomic scope" value="Archaea"/>
</dbReference>
<dbReference type="RefSeq" id="WP_012185446.1">
    <property type="nucleotide sequence ID" value="NC_009954.1"/>
</dbReference>
<name>A8MBD6_CALMQ</name>